<keyword evidence="3" id="KW-1185">Reference proteome</keyword>
<dbReference type="RefSeq" id="WP_148075571.1">
    <property type="nucleotide sequence ID" value="NZ_CP042913.1"/>
</dbReference>
<feature type="transmembrane region" description="Helical" evidence="1">
    <location>
        <begin position="67"/>
        <end position="87"/>
    </location>
</feature>
<dbReference type="Proteomes" id="UP000323917">
    <property type="component" value="Chromosome"/>
</dbReference>
<dbReference type="AlphaFoldDB" id="A0A5B9QI26"/>
<feature type="transmembrane region" description="Helical" evidence="1">
    <location>
        <begin position="35"/>
        <end position="55"/>
    </location>
</feature>
<keyword evidence="1" id="KW-1133">Transmembrane helix</keyword>
<accession>A0A5B9QI26</accession>
<name>A0A5B9QI26_9BACT</name>
<proteinExistence type="predicted"/>
<dbReference type="KEGG" id="bgok:Pr1d_46630"/>
<organism evidence="2 3">
    <name type="scientific">Bythopirellula goksoeyrii</name>
    <dbReference type="NCBI Taxonomy" id="1400387"/>
    <lineage>
        <taxon>Bacteria</taxon>
        <taxon>Pseudomonadati</taxon>
        <taxon>Planctomycetota</taxon>
        <taxon>Planctomycetia</taxon>
        <taxon>Pirellulales</taxon>
        <taxon>Lacipirellulaceae</taxon>
        <taxon>Bythopirellula</taxon>
    </lineage>
</organism>
<evidence type="ECO:0000313" key="2">
    <source>
        <dbReference type="EMBL" id="QEG37322.1"/>
    </source>
</evidence>
<evidence type="ECO:0000313" key="3">
    <source>
        <dbReference type="Proteomes" id="UP000323917"/>
    </source>
</evidence>
<keyword evidence="1" id="KW-0472">Membrane</keyword>
<sequence>MYKAHLNQQVLTDMSWWHWLLTIPLLGINLAGYRWGMAGAMGLCSVAGGYFWYRLRDIKPYPVQVRIAYVTWSAVGLLPGMQWMLWIQLCGTTAMVTVGYCPLIRLLSLLPLNRTEPLTTSLVWRAFVQEPCAGGLVEWTTDDSSHEGNCCSLPTNQISLACSLPVYSQSISQEFHPAETY</sequence>
<dbReference type="OrthoDB" id="9180415at2"/>
<protein>
    <submittedName>
        <fullName evidence="2">Uncharacterized protein</fullName>
    </submittedName>
</protein>
<evidence type="ECO:0000256" key="1">
    <source>
        <dbReference type="SAM" id="Phobius"/>
    </source>
</evidence>
<reference evidence="2 3" key="1">
    <citation type="submission" date="2019-08" db="EMBL/GenBank/DDBJ databases">
        <title>Deep-cultivation of Planctomycetes and their phenomic and genomic characterization uncovers novel biology.</title>
        <authorList>
            <person name="Wiegand S."/>
            <person name="Jogler M."/>
            <person name="Boedeker C."/>
            <person name="Pinto D."/>
            <person name="Vollmers J."/>
            <person name="Rivas-Marin E."/>
            <person name="Kohn T."/>
            <person name="Peeters S.H."/>
            <person name="Heuer A."/>
            <person name="Rast P."/>
            <person name="Oberbeckmann S."/>
            <person name="Bunk B."/>
            <person name="Jeske O."/>
            <person name="Meyerdierks A."/>
            <person name="Storesund J.E."/>
            <person name="Kallscheuer N."/>
            <person name="Luecker S."/>
            <person name="Lage O.M."/>
            <person name="Pohl T."/>
            <person name="Merkel B.J."/>
            <person name="Hornburger P."/>
            <person name="Mueller R.-W."/>
            <person name="Bruemmer F."/>
            <person name="Labrenz M."/>
            <person name="Spormann A.M."/>
            <person name="Op den Camp H."/>
            <person name="Overmann J."/>
            <person name="Amann R."/>
            <person name="Jetten M.S.M."/>
            <person name="Mascher T."/>
            <person name="Medema M.H."/>
            <person name="Devos D.P."/>
            <person name="Kaster A.-K."/>
            <person name="Ovreas L."/>
            <person name="Rohde M."/>
            <person name="Galperin M.Y."/>
            <person name="Jogler C."/>
        </authorList>
    </citation>
    <scope>NUCLEOTIDE SEQUENCE [LARGE SCALE GENOMIC DNA]</scope>
    <source>
        <strain evidence="2 3">Pr1d</strain>
    </source>
</reference>
<dbReference type="EMBL" id="CP042913">
    <property type="protein sequence ID" value="QEG37322.1"/>
    <property type="molecule type" value="Genomic_DNA"/>
</dbReference>
<keyword evidence="1" id="KW-0812">Transmembrane</keyword>
<gene>
    <name evidence="2" type="ORF">Pr1d_46630</name>
</gene>